<dbReference type="GO" id="GO:0006623">
    <property type="term" value="P:protein targeting to vacuole"/>
    <property type="evidence" value="ECO:0007669"/>
    <property type="project" value="TreeGrafter"/>
</dbReference>
<dbReference type="GO" id="GO:0045053">
    <property type="term" value="P:protein retention in Golgi apparatus"/>
    <property type="evidence" value="ECO:0007669"/>
    <property type="project" value="TreeGrafter"/>
</dbReference>
<name>A0A9P0B1M9_BRAAE</name>
<dbReference type="PANTHER" id="PTHR16166">
    <property type="entry name" value="VACUOLAR PROTEIN SORTING-ASSOCIATED PROTEIN VPS13"/>
    <property type="match status" value="1"/>
</dbReference>
<evidence type="ECO:0000259" key="2">
    <source>
        <dbReference type="Pfam" id="PF25037"/>
    </source>
</evidence>
<accession>A0A9P0B1M9</accession>
<dbReference type="InterPro" id="IPR056748">
    <property type="entry name" value="VPS13-like_C"/>
</dbReference>
<organism evidence="3 4">
    <name type="scientific">Brassicogethes aeneus</name>
    <name type="common">Rape pollen beetle</name>
    <name type="synonym">Meligethes aeneus</name>
    <dbReference type="NCBI Taxonomy" id="1431903"/>
    <lineage>
        <taxon>Eukaryota</taxon>
        <taxon>Metazoa</taxon>
        <taxon>Ecdysozoa</taxon>
        <taxon>Arthropoda</taxon>
        <taxon>Hexapoda</taxon>
        <taxon>Insecta</taxon>
        <taxon>Pterygota</taxon>
        <taxon>Neoptera</taxon>
        <taxon>Endopterygota</taxon>
        <taxon>Coleoptera</taxon>
        <taxon>Polyphaga</taxon>
        <taxon>Cucujiformia</taxon>
        <taxon>Nitidulidae</taxon>
        <taxon>Meligethinae</taxon>
        <taxon>Brassicogethes</taxon>
    </lineage>
</organism>
<comment type="similarity">
    <text evidence="1">Belongs to the VPS13 family.</text>
</comment>
<dbReference type="AlphaFoldDB" id="A0A9P0B1M9"/>
<sequence>MSVIFGIHTQITLEKLAYFERDYTFLTHKKLVSETTTHYVGQSIKQLYVLILGLDVLGNPYGLVLGITKGVEDLFYEPFQGAIQGPGEFAEGLVLGVRSLLGHTVGGAAGAVSRITGAMGKGLAALTFDKDYQRKRREQINKKSTSAQEHLARGGKGLVMGVFDGVTGVFTKPVTGAKEEGVEGFFKGLGKGAIGLVARPTAGIVDFASTSFDVVKRATDSLDEVKRLRYPRFIEQNGLVKPYNNRDAKGQKLLSELEKGKYQLTDVFIYFQEISKKEVVMLTDKRLAYINYNDVFAQWQIDWSYTWQELTTPAKVIPKGVSITTSSGKKKLFKSNDAMVRTIHLTDPRLQEELVTQIEALRGAA</sequence>
<proteinExistence type="inferred from homology"/>
<keyword evidence="4" id="KW-1185">Reference proteome</keyword>
<evidence type="ECO:0000313" key="3">
    <source>
        <dbReference type="EMBL" id="CAH0552796.1"/>
    </source>
</evidence>
<dbReference type="Proteomes" id="UP001154078">
    <property type="component" value="Chromosome 3"/>
</dbReference>
<dbReference type="EMBL" id="OV121134">
    <property type="protein sequence ID" value="CAH0552796.1"/>
    <property type="molecule type" value="Genomic_DNA"/>
</dbReference>
<feature type="domain" description="Intermembrane lipid transfer protein VPS13-like C-terminal" evidence="2">
    <location>
        <begin position="228"/>
        <end position="333"/>
    </location>
</feature>
<gene>
    <name evidence="3" type="ORF">MELIAE_LOCUS4945</name>
</gene>
<dbReference type="InterPro" id="IPR026847">
    <property type="entry name" value="VPS13"/>
</dbReference>
<dbReference type="Pfam" id="PF25037">
    <property type="entry name" value="VPS13_C"/>
    <property type="match status" value="1"/>
</dbReference>
<dbReference type="OrthoDB" id="6769854at2759"/>
<evidence type="ECO:0000256" key="1">
    <source>
        <dbReference type="ARBA" id="ARBA00006545"/>
    </source>
</evidence>
<evidence type="ECO:0000313" key="4">
    <source>
        <dbReference type="Proteomes" id="UP001154078"/>
    </source>
</evidence>
<reference evidence="3" key="1">
    <citation type="submission" date="2021-12" db="EMBL/GenBank/DDBJ databases">
        <authorList>
            <person name="King R."/>
        </authorList>
    </citation>
    <scope>NUCLEOTIDE SEQUENCE</scope>
</reference>
<protein>
    <recommendedName>
        <fullName evidence="2">Intermembrane lipid transfer protein VPS13-like C-terminal domain-containing protein</fullName>
    </recommendedName>
</protein>
<dbReference type="PANTHER" id="PTHR16166:SF93">
    <property type="entry name" value="INTERMEMBRANE LIPID TRANSFER PROTEIN VPS13"/>
    <property type="match status" value="1"/>
</dbReference>